<dbReference type="EMBL" id="BSET01000001">
    <property type="protein sequence ID" value="GLK00772.1"/>
    <property type="molecule type" value="Genomic_DNA"/>
</dbReference>
<proteinExistence type="predicted"/>
<dbReference type="Proteomes" id="UP001142325">
    <property type="component" value="Unassembled WGS sequence"/>
</dbReference>
<evidence type="ECO:0000313" key="2">
    <source>
        <dbReference type="Proteomes" id="UP001142325"/>
    </source>
</evidence>
<reference evidence="1" key="1">
    <citation type="journal article" date="2014" name="Int. J. Syst. Evol. Microbiol.">
        <title>Complete genome sequence of Corynebacterium casei LMG S-19264T (=DSM 44701T), isolated from a smear-ripened cheese.</title>
        <authorList>
            <consortium name="US DOE Joint Genome Institute (JGI-PGF)"/>
            <person name="Walter F."/>
            <person name="Albersmeier A."/>
            <person name="Kalinowski J."/>
            <person name="Ruckert C."/>
        </authorList>
    </citation>
    <scope>NUCLEOTIDE SEQUENCE</scope>
    <source>
        <strain evidence="1">VKM Ac-1958</strain>
    </source>
</reference>
<dbReference type="RefSeq" id="WP_204938466.1">
    <property type="nucleotide sequence ID" value="NZ_BAAAUM010000001.1"/>
</dbReference>
<gene>
    <name evidence="1" type="ORF">GCM10017596_04870</name>
</gene>
<keyword evidence="2" id="KW-1185">Reference proteome</keyword>
<evidence type="ECO:0000313" key="1">
    <source>
        <dbReference type="EMBL" id="GLK00772.1"/>
    </source>
</evidence>
<accession>A0A9W6M7T1</accession>
<protein>
    <submittedName>
        <fullName evidence="1">Uncharacterized protein</fullName>
    </submittedName>
</protein>
<comment type="caution">
    <text evidence="1">The sequence shown here is derived from an EMBL/GenBank/DDBJ whole genome shotgun (WGS) entry which is preliminary data.</text>
</comment>
<reference evidence="1" key="2">
    <citation type="submission" date="2023-01" db="EMBL/GenBank/DDBJ databases">
        <authorList>
            <person name="Sun Q."/>
            <person name="Evtushenko L."/>
        </authorList>
    </citation>
    <scope>NUCLEOTIDE SEQUENCE</scope>
    <source>
        <strain evidence="1">VKM Ac-1958</strain>
    </source>
</reference>
<name>A0A9W6M7T1_9MICO</name>
<dbReference type="AlphaFoldDB" id="A0A9W6M7T1"/>
<organism evidence="1 2">
    <name type="scientific">Microbacterium keratanolyticum</name>
    <dbReference type="NCBI Taxonomy" id="67574"/>
    <lineage>
        <taxon>Bacteria</taxon>
        <taxon>Bacillati</taxon>
        <taxon>Actinomycetota</taxon>
        <taxon>Actinomycetes</taxon>
        <taxon>Micrococcales</taxon>
        <taxon>Microbacteriaceae</taxon>
        <taxon>Microbacterium</taxon>
    </lineage>
</organism>
<sequence length="206" mass="23133">MSTYVEILVRRPRGWPWPEDSLGLDSVYGESGWCHECGTPQTGQVGALRLQKRGLTVAGGWVPNWLYDFYCVENPVVETGRGLGLEFRPIHNPKGEDLGASQIIITPSSVPWFDEEELEQIIAPRHGVGSVRCEVCGCRRWMPMKLANLPTPNPQVFVERPLVVSSPEHFGDGRQSMRNILWRRDAADYLLSVGPRDFVVGAEFEV</sequence>